<dbReference type="EMBL" id="KN840632">
    <property type="protein sequence ID" value="KIP03134.1"/>
    <property type="molecule type" value="Genomic_DNA"/>
</dbReference>
<dbReference type="AlphaFoldDB" id="A0A0C3NER5"/>
<dbReference type="STRING" id="745531.A0A0C3NER5"/>
<protein>
    <submittedName>
        <fullName evidence="4">Uncharacterized protein</fullName>
    </submittedName>
</protein>
<gene>
    <name evidence="4" type="ORF">PHLGIDRAFT_95180</name>
</gene>
<keyword evidence="5" id="KW-1185">Reference proteome</keyword>
<comment type="similarity">
    <text evidence="1">Belongs to the OPI10 family.</text>
</comment>
<organism evidence="4 5">
    <name type="scientific">Phlebiopsis gigantea (strain 11061_1 CR5-6)</name>
    <name type="common">White-rot fungus</name>
    <name type="synonym">Peniophora gigantea</name>
    <dbReference type="NCBI Taxonomy" id="745531"/>
    <lineage>
        <taxon>Eukaryota</taxon>
        <taxon>Fungi</taxon>
        <taxon>Dikarya</taxon>
        <taxon>Basidiomycota</taxon>
        <taxon>Agaricomycotina</taxon>
        <taxon>Agaricomycetes</taxon>
        <taxon>Polyporales</taxon>
        <taxon>Phanerochaetaceae</taxon>
        <taxon>Phlebiopsis</taxon>
    </lineage>
</organism>
<dbReference type="InterPro" id="IPR048364">
    <property type="entry name" value="Hikeshi-like_C"/>
</dbReference>
<dbReference type="InterPro" id="IPR031318">
    <property type="entry name" value="OPI10"/>
</dbReference>
<dbReference type="GO" id="GO:0006606">
    <property type="term" value="P:protein import into nucleus"/>
    <property type="evidence" value="ECO:0007669"/>
    <property type="project" value="TreeGrafter"/>
</dbReference>
<reference evidence="4 5" key="1">
    <citation type="journal article" date="2014" name="PLoS Genet.">
        <title>Analysis of the Phlebiopsis gigantea genome, transcriptome and secretome provides insight into its pioneer colonization strategies of wood.</title>
        <authorList>
            <person name="Hori C."/>
            <person name="Ishida T."/>
            <person name="Igarashi K."/>
            <person name="Samejima M."/>
            <person name="Suzuki H."/>
            <person name="Master E."/>
            <person name="Ferreira P."/>
            <person name="Ruiz-Duenas F.J."/>
            <person name="Held B."/>
            <person name="Canessa P."/>
            <person name="Larrondo L.F."/>
            <person name="Schmoll M."/>
            <person name="Druzhinina I.S."/>
            <person name="Kubicek C.P."/>
            <person name="Gaskell J.A."/>
            <person name="Kersten P."/>
            <person name="St John F."/>
            <person name="Glasner J."/>
            <person name="Sabat G."/>
            <person name="Splinter BonDurant S."/>
            <person name="Syed K."/>
            <person name="Yadav J."/>
            <person name="Mgbeahuruike A.C."/>
            <person name="Kovalchuk A."/>
            <person name="Asiegbu F.O."/>
            <person name="Lackner G."/>
            <person name="Hoffmeister D."/>
            <person name="Rencoret J."/>
            <person name="Gutierrez A."/>
            <person name="Sun H."/>
            <person name="Lindquist E."/>
            <person name="Barry K."/>
            <person name="Riley R."/>
            <person name="Grigoriev I.V."/>
            <person name="Henrissat B."/>
            <person name="Kues U."/>
            <person name="Berka R.M."/>
            <person name="Martinez A.T."/>
            <person name="Covert S.F."/>
            <person name="Blanchette R.A."/>
            <person name="Cullen D."/>
        </authorList>
    </citation>
    <scope>NUCLEOTIDE SEQUENCE [LARGE SCALE GENOMIC DNA]</scope>
    <source>
        <strain evidence="4 5">11061_1 CR5-6</strain>
    </source>
</reference>
<dbReference type="PANTHER" id="PTHR12925">
    <property type="entry name" value="HIKESHI FAMILY MEMBER"/>
    <property type="match status" value="1"/>
</dbReference>
<dbReference type="OrthoDB" id="10248398at2759"/>
<accession>A0A0C3NER5</accession>
<dbReference type="InterPro" id="IPR008493">
    <property type="entry name" value="Hikeshi-like_N"/>
</dbReference>
<evidence type="ECO:0000259" key="3">
    <source>
        <dbReference type="Pfam" id="PF21057"/>
    </source>
</evidence>
<dbReference type="PANTHER" id="PTHR12925:SF0">
    <property type="entry name" value="PROTEIN HIKESHI"/>
    <property type="match status" value="1"/>
</dbReference>
<dbReference type="GO" id="GO:0005829">
    <property type="term" value="C:cytosol"/>
    <property type="evidence" value="ECO:0007669"/>
    <property type="project" value="TreeGrafter"/>
</dbReference>
<dbReference type="Proteomes" id="UP000053257">
    <property type="component" value="Unassembled WGS sequence"/>
</dbReference>
<feature type="domain" description="Hikeshi-like N-terminal" evidence="2">
    <location>
        <begin position="6"/>
        <end position="132"/>
    </location>
</feature>
<proteinExistence type="inferred from homology"/>
<dbReference type="Pfam" id="PF21057">
    <property type="entry name" value="Hikeshi-like_C"/>
    <property type="match status" value="1"/>
</dbReference>
<evidence type="ECO:0000256" key="1">
    <source>
        <dbReference type="ARBA" id="ARBA00006623"/>
    </source>
</evidence>
<dbReference type="GO" id="GO:0061608">
    <property type="term" value="F:nuclear import signal receptor activity"/>
    <property type="evidence" value="ECO:0007669"/>
    <property type="project" value="TreeGrafter"/>
</dbReference>
<dbReference type="GO" id="GO:0005634">
    <property type="term" value="C:nucleus"/>
    <property type="evidence" value="ECO:0007669"/>
    <property type="project" value="TreeGrafter"/>
</dbReference>
<dbReference type="HOGENOM" id="CLU_084839_1_1_1"/>
<evidence type="ECO:0000259" key="2">
    <source>
        <dbReference type="Pfam" id="PF05603"/>
    </source>
</evidence>
<evidence type="ECO:0000313" key="5">
    <source>
        <dbReference type="Proteomes" id="UP000053257"/>
    </source>
</evidence>
<name>A0A0C3NER5_PHLG1</name>
<evidence type="ECO:0000313" key="4">
    <source>
        <dbReference type="EMBL" id="KIP03134.1"/>
    </source>
</evidence>
<sequence length="204" mass="21694">MFGCCIAGRLLQTNLQQLDETHAAFELPSAETINHICVFLLGTVSFPQGYGAAVHFFWPGKGFQLLGMLSNDKPSAIFRLRGNFQAQHSDAHAVFSGASTPVADVAPHGVTAVLGLSIEPLDSIVQQLANLPSAVAPKSNPVSDATLLAERIVKHLFNYIAGFAGGSALTPDVAVPLGTIIRWYESFVSKVRNSGVGFLESQES</sequence>
<dbReference type="Pfam" id="PF05603">
    <property type="entry name" value="Hikeshi-like_N"/>
    <property type="match status" value="1"/>
</dbReference>
<feature type="domain" description="Hikeshi-like C-terminal" evidence="3">
    <location>
        <begin position="144"/>
        <end position="200"/>
    </location>
</feature>